<gene>
    <name evidence="2" type="ORF">RCO7_06372</name>
</gene>
<proteinExistence type="predicted"/>
<keyword evidence="3" id="KW-1185">Reference proteome</keyword>
<evidence type="ECO:0000256" key="1">
    <source>
        <dbReference type="SAM" id="SignalP"/>
    </source>
</evidence>
<sequence length="157" mass="16964">MRFFLLLIAASSAIARNTQKRTRIPSSLSKWSREANAKPPIPAVLPDYKAELFMCGLGQEMDGYCCQNLSKDGVGLECIIATPLVINLLEGTTTFTCPLIINDVKQNHTTGACCYPKPTVVTPTMGLHKCQGSTLVSVNIESKKPNVIGSFSEELSG</sequence>
<keyword evidence="1" id="KW-0732">Signal</keyword>
<feature type="chain" id="PRO_5012158799" description="Hydrophobin" evidence="1">
    <location>
        <begin position="16"/>
        <end position="157"/>
    </location>
</feature>
<evidence type="ECO:0000313" key="2">
    <source>
        <dbReference type="EMBL" id="CZS98623.1"/>
    </source>
</evidence>
<dbReference type="Proteomes" id="UP000178129">
    <property type="component" value="Unassembled WGS sequence"/>
</dbReference>
<dbReference type="EMBL" id="FJUW01000015">
    <property type="protein sequence ID" value="CZS98623.1"/>
    <property type="molecule type" value="Genomic_DNA"/>
</dbReference>
<feature type="signal peptide" evidence="1">
    <location>
        <begin position="1"/>
        <end position="15"/>
    </location>
</feature>
<accession>A0A1E1KKR4</accession>
<dbReference type="InParanoid" id="A0A1E1KKR4"/>
<evidence type="ECO:0008006" key="4">
    <source>
        <dbReference type="Google" id="ProtNLM"/>
    </source>
</evidence>
<protein>
    <recommendedName>
        <fullName evidence="4">Hydrophobin</fullName>
    </recommendedName>
</protein>
<dbReference type="AlphaFoldDB" id="A0A1E1KKR4"/>
<name>A0A1E1KKR4_9HELO</name>
<reference evidence="3" key="1">
    <citation type="submission" date="2016-03" db="EMBL/GenBank/DDBJ databases">
        <authorList>
            <person name="Ploux O."/>
        </authorList>
    </citation>
    <scope>NUCLEOTIDE SEQUENCE [LARGE SCALE GENOMIC DNA]</scope>
    <source>
        <strain evidence="3">UK7</strain>
    </source>
</reference>
<organism evidence="2 3">
    <name type="scientific">Rhynchosporium graminicola</name>
    <dbReference type="NCBI Taxonomy" id="2792576"/>
    <lineage>
        <taxon>Eukaryota</taxon>
        <taxon>Fungi</taxon>
        <taxon>Dikarya</taxon>
        <taxon>Ascomycota</taxon>
        <taxon>Pezizomycotina</taxon>
        <taxon>Leotiomycetes</taxon>
        <taxon>Helotiales</taxon>
        <taxon>Ploettnerulaceae</taxon>
        <taxon>Rhynchosporium</taxon>
    </lineage>
</organism>
<evidence type="ECO:0000313" key="3">
    <source>
        <dbReference type="Proteomes" id="UP000178129"/>
    </source>
</evidence>
<comment type="caution">
    <text evidence="2">The sequence shown here is derived from an EMBL/GenBank/DDBJ whole genome shotgun (WGS) entry which is preliminary data.</text>
</comment>